<dbReference type="GO" id="GO:0000183">
    <property type="term" value="P:rDNA heterochromatin formation"/>
    <property type="evidence" value="ECO:0007669"/>
    <property type="project" value="TreeGrafter"/>
</dbReference>
<feature type="compositionally biased region" description="Acidic residues" evidence="1">
    <location>
        <begin position="851"/>
        <end position="861"/>
    </location>
</feature>
<feature type="compositionally biased region" description="Basic residues" evidence="1">
    <location>
        <begin position="816"/>
        <end position="827"/>
    </location>
</feature>
<accession>A0AAE1C6F5</accession>
<feature type="compositionally biased region" description="Polar residues" evidence="1">
    <location>
        <begin position="444"/>
        <end position="456"/>
    </location>
</feature>
<evidence type="ECO:0000256" key="1">
    <source>
        <dbReference type="SAM" id="MobiDB-lite"/>
    </source>
</evidence>
<proteinExistence type="predicted"/>
<feature type="region of interest" description="Disordered" evidence="1">
    <location>
        <begin position="528"/>
        <end position="549"/>
    </location>
</feature>
<keyword evidence="4" id="KW-1185">Reference proteome</keyword>
<protein>
    <recommendedName>
        <fullName evidence="2">Ams2/SPT21 N-terminal domain-containing protein</fullName>
    </recommendedName>
</protein>
<feature type="compositionally biased region" description="Basic residues" evidence="1">
    <location>
        <begin position="1033"/>
        <end position="1042"/>
    </location>
</feature>
<feature type="domain" description="Ams2/SPT21 N-terminal" evidence="2">
    <location>
        <begin position="15"/>
        <end position="151"/>
    </location>
</feature>
<dbReference type="Proteomes" id="UP001274830">
    <property type="component" value="Unassembled WGS sequence"/>
</dbReference>
<name>A0AAE1C6F5_9PEZI</name>
<dbReference type="EMBL" id="JAUTXT010000001">
    <property type="protein sequence ID" value="KAK3680030.1"/>
    <property type="molecule type" value="Genomic_DNA"/>
</dbReference>
<dbReference type="InterPro" id="IPR057725">
    <property type="entry name" value="Ams2-SPT21_N"/>
</dbReference>
<dbReference type="Pfam" id="PF25823">
    <property type="entry name" value="Ams2-SPT21_N"/>
    <property type="match status" value="1"/>
</dbReference>
<evidence type="ECO:0000313" key="4">
    <source>
        <dbReference type="Proteomes" id="UP001274830"/>
    </source>
</evidence>
<dbReference type="InterPro" id="IPR013088">
    <property type="entry name" value="Znf_NHR/GATA"/>
</dbReference>
<feature type="region of interest" description="Disordered" evidence="1">
    <location>
        <begin position="561"/>
        <end position="698"/>
    </location>
</feature>
<feature type="region of interest" description="Disordered" evidence="1">
    <location>
        <begin position="1199"/>
        <end position="1218"/>
    </location>
</feature>
<dbReference type="AlphaFoldDB" id="A0AAE1C6F5"/>
<gene>
    <name evidence="3" type="ORF">LTR78_000407</name>
</gene>
<feature type="region of interest" description="Disordered" evidence="1">
    <location>
        <begin position="404"/>
        <end position="478"/>
    </location>
</feature>
<evidence type="ECO:0000313" key="3">
    <source>
        <dbReference type="EMBL" id="KAK3680030.1"/>
    </source>
</evidence>
<feature type="region of interest" description="Disordered" evidence="1">
    <location>
        <begin position="812"/>
        <end position="977"/>
    </location>
</feature>
<dbReference type="PANTHER" id="PTHR39147">
    <property type="entry name" value="PROTEIN SPT21"/>
    <property type="match status" value="1"/>
</dbReference>
<feature type="compositionally biased region" description="Polar residues" evidence="1">
    <location>
        <begin position="959"/>
        <end position="977"/>
    </location>
</feature>
<comment type="caution">
    <text evidence="3">The sequence shown here is derived from an EMBL/GenBank/DDBJ whole genome shotgun (WGS) entry which is preliminary data.</text>
</comment>
<dbReference type="GO" id="GO:0030466">
    <property type="term" value="P:silent mating-type cassette heterochromatin formation"/>
    <property type="evidence" value="ECO:0007669"/>
    <property type="project" value="TreeGrafter"/>
</dbReference>
<dbReference type="InterPro" id="IPR042403">
    <property type="entry name" value="Spt21/Ams2"/>
</dbReference>
<feature type="region of interest" description="Disordered" evidence="1">
    <location>
        <begin position="243"/>
        <end position="270"/>
    </location>
</feature>
<dbReference type="PANTHER" id="PTHR39147:SF1">
    <property type="entry name" value="PROTEIN SPT21"/>
    <property type="match status" value="1"/>
</dbReference>
<feature type="compositionally biased region" description="Polar residues" evidence="1">
    <location>
        <begin position="886"/>
        <end position="896"/>
    </location>
</feature>
<dbReference type="GO" id="GO:0006357">
    <property type="term" value="P:regulation of transcription by RNA polymerase II"/>
    <property type="evidence" value="ECO:0007669"/>
    <property type="project" value="TreeGrafter"/>
</dbReference>
<dbReference type="SUPFAM" id="SSF57716">
    <property type="entry name" value="Glucocorticoid receptor-like (DNA-binding domain)"/>
    <property type="match status" value="1"/>
</dbReference>
<feature type="compositionally biased region" description="Basic and acidic residues" evidence="1">
    <location>
        <begin position="948"/>
        <end position="958"/>
    </location>
</feature>
<feature type="region of interest" description="Disordered" evidence="1">
    <location>
        <begin position="1026"/>
        <end position="1078"/>
    </location>
</feature>
<organism evidence="3 4">
    <name type="scientific">Recurvomyces mirabilis</name>
    <dbReference type="NCBI Taxonomy" id="574656"/>
    <lineage>
        <taxon>Eukaryota</taxon>
        <taxon>Fungi</taxon>
        <taxon>Dikarya</taxon>
        <taxon>Ascomycota</taxon>
        <taxon>Pezizomycotina</taxon>
        <taxon>Dothideomycetes</taxon>
        <taxon>Dothideomycetidae</taxon>
        <taxon>Mycosphaerellales</taxon>
        <taxon>Teratosphaeriaceae</taxon>
        <taxon>Recurvomyces</taxon>
    </lineage>
</organism>
<dbReference type="Gene3D" id="3.30.50.10">
    <property type="entry name" value="Erythroid Transcription Factor GATA-1, subunit A"/>
    <property type="match status" value="1"/>
</dbReference>
<feature type="region of interest" description="Disordered" evidence="1">
    <location>
        <begin position="282"/>
        <end position="389"/>
    </location>
</feature>
<sequence length="1218" mass="130352">MDFDSSSDGSAYGDIPTRPMRVKVLYSFDQDKTNCLARFPNTLQIPAVAIDESSQVGVIELQQCIQAIVTASPEIVSRLTDGDFTVYAFDYSEPDTPLVGQGMLSVALAQTSAPITSKKVMITGRVCKNLPALFSNGVKETLEVKLRLAPVAKPTTTVMTKPSTPATSAGFDPNAWNASVNQSRPSQLTSSYFDFDASQSGTDSGMALMDEMFGLGGGTSGSSSGQQTAGCVGIAETPNEPTFGISPAFSHSAPGSRAGSPMMGFDSDIHNDQLRHNSFSVHAPTFADQSRPGSRASVRSEVRPSQHQRQASVQSLPPQALQSQSEQYFNEDGQPRKRAKVTQADWRGRSSFGAKSADLRVTAATAHSVQMHRPVPRRPGMPGNDLEPPPRVPTPVPQMHPIMRQQQRPSRSFLRQASTMTSDTDNLSDAGQFSDALISDEESPNMSNTAESTPQNMPSSPPVPMGPSTVEPSSPGLPMLPTNRMLDSGYMSERGIRSGNVAECDDEDDENRSPTAEDLEMAAQYHARGKQAAIKKQSAEPTAAAPSEFGFSEMNVELETPGDMDQLPQRMLINMPPGRNRQGSQGPKPLKASASSKIYTTTSTSAGTATTEQAQRPSMAASRRSSLALPTNSHATASSEQDQRASLMPEQRPTLNKRKSTKRSRAELQGSEAGSPAPSDTEGRPKGSRRSGSGAQRRIIIQQRLEASLANGETPTFCSHCGAIETPTWRKLYVKHCDGEPSPLDKAEGEGETIGVEETSFDPQTGVATAFVIRKSMKKTKESTPGEGFKDTVVCNPCGLWFNKFRSMRPRDKWNRKSTRRISKKAKGTPGGDLMTDGLEPPSEAFFTDQVDPDDASEENQDMGSAQFDGAASNPPPKPTMGQRPRANSLQTQTRRQSADGPNASQLDAALARAVQSSPAPFRGSQASPIEVDELTPRPTRRLLFPSPRRDGEVKSLDDNGQASLHATPSSTKGSAARTLNTFDSKTLPDGGIEVNIFEAFTFDKENLEPGMELDADLMHLFEGSPQYTFKTPSKKTPRSKPHTTPPRSSQRQFEQLLKTPTPGSRKRKPLSPNPNAALNPHVAAAAQGAINDFMTSPSSSRYFLRSTPSRVERTPGGGRNTAHSSGGRAADMTPFSRYLAQMATEGGAGAAAAGSAFMTSPSRALDFSDLPGGFGSGSPGMGQGMDWSGMEEILSSEFAAFEGNGGAGQGSGEDTQA</sequence>
<feature type="compositionally biased region" description="Low complexity" evidence="1">
    <location>
        <begin position="312"/>
        <end position="325"/>
    </location>
</feature>
<feature type="compositionally biased region" description="Low complexity" evidence="1">
    <location>
        <begin position="600"/>
        <end position="630"/>
    </location>
</feature>
<feature type="region of interest" description="Disordered" evidence="1">
    <location>
        <begin position="1102"/>
        <end position="1131"/>
    </location>
</feature>
<feature type="compositionally biased region" description="Polar residues" evidence="1">
    <location>
        <begin position="404"/>
        <end position="431"/>
    </location>
</feature>
<feature type="compositionally biased region" description="Polar residues" evidence="1">
    <location>
        <begin position="631"/>
        <end position="640"/>
    </location>
</feature>
<reference evidence="3" key="1">
    <citation type="submission" date="2023-07" db="EMBL/GenBank/DDBJ databases">
        <title>Black Yeasts Isolated from many extreme environments.</title>
        <authorList>
            <person name="Coleine C."/>
            <person name="Stajich J.E."/>
            <person name="Selbmann L."/>
        </authorList>
    </citation>
    <scope>NUCLEOTIDE SEQUENCE</scope>
    <source>
        <strain evidence="3">CCFEE 5485</strain>
    </source>
</reference>
<evidence type="ECO:0000259" key="2">
    <source>
        <dbReference type="Pfam" id="PF25823"/>
    </source>
</evidence>
<dbReference type="GO" id="GO:0008270">
    <property type="term" value="F:zinc ion binding"/>
    <property type="evidence" value="ECO:0007669"/>
    <property type="project" value="InterPro"/>
</dbReference>